<dbReference type="InterPro" id="IPR025661">
    <property type="entry name" value="Pept_asp_AS"/>
</dbReference>
<keyword evidence="2" id="KW-0645">Protease</keyword>
<dbReference type="PROSITE" id="PS00640">
    <property type="entry name" value="THIOL_PROTEASE_ASN"/>
    <property type="match status" value="1"/>
</dbReference>
<keyword evidence="6" id="KW-1015">Disulfide bond</keyword>
<feature type="chain" id="PRO_5023920521" evidence="7">
    <location>
        <begin position="21"/>
        <end position="374"/>
    </location>
</feature>
<dbReference type="GO" id="GO:0006508">
    <property type="term" value="P:proteolysis"/>
    <property type="evidence" value="ECO:0007669"/>
    <property type="project" value="UniProtKB-KW"/>
</dbReference>
<evidence type="ECO:0000259" key="9">
    <source>
        <dbReference type="SMART" id="SM00848"/>
    </source>
</evidence>
<dbReference type="PROSITE" id="PS00139">
    <property type="entry name" value="THIOL_PROTEASE_CYS"/>
    <property type="match status" value="1"/>
</dbReference>
<dbReference type="Pfam" id="PF08246">
    <property type="entry name" value="Inhibitor_I29"/>
    <property type="match status" value="1"/>
</dbReference>
<dbReference type="InterPro" id="IPR025660">
    <property type="entry name" value="Pept_his_AS"/>
</dbReference>
<reference evidence="10 11" key="1">
    <citation type="journal article" date="2019" name="Gigascience">
        <title>Whole-genome sequence of the oriental lung fluke Paragonimus westermani.</title>
        <authorList>
            <person name="Oey H."/>
            <person name="Zakrzewski M."/>
            <person name="Narain K."/>
            <person name="Devi K.R."/>
            <person name="Agatsuma T."/>
            <person name="Nawaratna S."/>
            <person name="Gobert G.N."/>
            <person name="Jones M.K."/>
            <person name="Ragan M.A."/>
            <person name="McManus D.P."/>
            <person name="Krause L."/>
        </authorList>
    </citation>
    <scope>NUCLEOTIDE SEQUENCE [LARGE SCALE GENOMIC DNA]</scope>
    <source>
        <strain evidence="10 11">IND2009</strain>
    </source>
</reference>
<evidence type="ECO:0000256" key="7">
    <source>
        <dbReference type="SAM" id="SignalP"/>
    </source>
</evidence>
<feature type="domain" description="Peptidase C1A papain C-terminal" evidence="8">
    <location>
        <begin position="151"/>
        <end position="373"/>
    </location>
</feature>
<comment type="caution">
    <text evidence="10">The sequence shown here is derived from an EMBL/GenBank/DDBJ whole genome shotgun (WGS) entry which is preliminary data.</text>
</comment>
<dbReference type="EMBL" id="QNGE01000791">
    <property type="protein sequence ID" value="KAA3679270.1"/>
    <property type="molecule type" value="Genomic_DNA"/>
</dbReference>
<evidence type="ECO:0000259" key="8">
    <source>
        <dbReference type="SMART" id="SM00645"/>
    </source>
</evidence>
<dbReference type="SMART" id="SM00848">
    <property type="entry name" value="Inhibitor_I29"/>
    <property type="match status" value="1"/>
</dbReference>
<evidence type="ECO:0000256" key="6">
    <source>
        <dbReference type="ARBA" id="ARBA00023157"/>
    </source>
</evidence>
<gene>
    <name evidence="10" type="ORF">DEA37_0010509</name>
</gene>
<dbReference type="AlphaFoldDB" id="A0A5J4NVP8"/>
<comment type="similarity">
    <text evidence="1">Belongs to the peptidase C1 family.</text>
</comment>
<dbReference type="InterPro" id="IPR000668">
    <property type="entry name" value="Peptidase_C1A_C"/>
</dbReference>
<dbReference type="PROSITE" id="PS00639">
    <property type="entry name" value="THIOL_PROTEASE_HIS"/>
    <property type="match status" value="1"/>
</dbReference>
<dbReference type="SMART" id="SM00645">
    <property type="entry name" value="Pept_C1"/>
    <property type="match status" value="1"/>
</dbReference>
<dbReference type="GO" id="GO:0008234">
    <property type="term" value="F:cysteine-type peptidase activity"/>
    <property type="evidence" value="ECO:0007669"/>
    <property type="project" value="UniProtKB-KW"/>
</dbReference>
<dbReference type="SUPFAM" id="SSF54001">
    <property type="entry name" value="Cysteine proteinases"/>
    <property type="match status" value="1"/>
</dbReference>
<dbReference type="Proteomes" id="UP000324629">
    <property type="component" value="Unassembled WGS sequence"/>
</dbReference>
<dbReference type="FunFam" id="3.90.70.10:FF:000006">
    <property type="entry name" value="Cathepsin S"/>
    <property type="match status" value="1"/>
</dbReference>
<keyword evidence="4" id="KW-0788">Thiol protease</keyword>
<dbReference type="InterPro" id="IPR000169">
    <property type="entry name" value="Pept_cys_AS"/>
</dbReference>
<name>A0A5J4NVP8_9TREM</name>
<keyword evidence="3" id="KW-0378">Hydrolase</keyword>
<organism evidence="10 11">
    <name type="scientific">Paragonimus westermani</name>
    <dbReference type="NCBI Taxonomy" id="34504"/>
    <lineage>
        <taxon>Eukaryota</taxon>
        <taxon>Metazoa</taxon>
        <taxon>Spiralia</taxon>
        <taxon>Lophotrochozoa</taxon>
        <taxon>Platyhelminthes</taxon>
        <taxon>Trematoda</taxon>
        <taxon>Digenea</taxon>
        <taxon>Plagiorchiida</taxon>
        <taxon>Troglotremata</taxon>
        <taxon>Troglotrematidae</taxon>
        <taxon>Paragonimus</taxon>
    </lineage>
</organism>
<dbReference type="InterPro" id="IPR013201">
    <property type="entry name" value="Prot_inhib_I29"/>
</dbReference>
<keyword evidence="7" id="KW-0732">Signal</keyword>
<proteinExistence type="inferred from homology"/>
<dbReference type="InterPro" id="IPR013128">
    <property type="entry name" value="Peptidase_C1A"/>
</dbReference>
<evidence type="ECO:0000256" key="4">
    <source>
        <dbReference type="ARBA" id="ARBA00022807"/>
    </source>
</evidence>
<evidence type="ECO:0000313" key="10">
    <source>
        <dbReference type="EMBL" id="KAA3679270.1"/>
    </source>
</evidence>
<evidence type="ECO:0000313" key="11">
    <source>
        <dbReference type="Proteomes" id="UP000324629"/>
    </source>
</evidence>
<dbReference type="CDD" id="cd02248">
    <property type="entry name" value="Peptidase_C1A"/>
    <property type="match status" value="1"/>
</dbReference>
<dbReference type="Pfam" id="PF00112">
    <property type="entry name" value="Peptidase_C1"/>
    <property type="match status" value="1"/>
</dbReference>
<dbReference type="InterPro" id="IPR039417">
    <property type="entry name" value="Peptidase_C1A_papain-like"/>
</dbReference>
<dbReference type="Gene3D" id="3.90.70.10">
    <property type="entry name" value="Cysteine proteinases"/>
    <property type="match status" value="1"/>
</dbReference>
<keyword evidence="11" id="KW-1185">Reference proteome</keyword>
<evidence type="ECO:0000256" key="3">
    <source>
        <dbReference type="ARBA" id="ARBA00022801"/>
    </source>
</evidence>
<keyword evidence="5" id="KW-0865">Zymogen</keyword>
<dbReference type="PANTHER" id="PTHR12411">
    <property type="entry name" value="CYSTEINE PROTEASE FAMILY C1-RELATED"/>
    <property type="match status" value="1"/>
</dbReference>
<feature type="domain" description="Cathepsin propeptide inhibitor" evidence="9">
    <location>
        <begin position="65"/>
        <end position="125"/>
    </location>
</feature>
<accession>A0A5J4NVP8</accession>
<evidence type="ECO:0000256" key="1">
    <source>
        <dbReference type="ARBA" id="ARBA00008455"/>
    </source>
</evidence>
<protein>
    <submittedName>
        <fullName evidence="10">Cathepsin L</fullName>
    </submittedName>
</protein>
<evidence type="ECO:0000256" key="5">
    <source>
        <dbReference type="ARBA" id="ARBA00023145"/>
    </source>
</evidence>
<feature type="signal peptide" evidence="7">
    <location>
        <begin position="1"/>
        <end position="20"/>
    </location>
</feature>
<evidence type="ECO:0000256" key="2">
    <source>
        <dbReference type="ARBA" id="ARBA00022670"/>
    </source>
</evidence>
<dbReference type="PRINTS" id="PR00705">
    <property type="entry name" value="PAPAIN"/>
</dbReference>
<dbReference type="InterPro" id="IPR038765">
    <property type="entry name" value="Papain-like_cys_pep_sf"/>
</dbReference>
<sequence length="374" mass="41407">MPFVGAFLVLFCSFSHIINSQDIEWKSLYPASKISPAGVASMSKVDSDFTVVSDASLNETLHKAWELFKYHFKRDFANPLEQLKRFTIFAKNFLRMMKHNELYIKGRVLYKMGVNEFSDKTEKELQHLRGLKIQPGATRNGSTYLLTSAVPPKSIDWRDLGAVTEVKNQGNCGSCWAFSATGAIEGQHFRKTKKLTSLSEQQLVDCSSGFGNNGCNGGLMDSAFQYVRKAGGIATEKSYPYVSGETSEANPECKFNVTIAAATVTGYVDVPQFNEYALRQALAMHGPISIAINAGLPSFPSYKSGIYYDKDCSGDLESLDHGVLLVGYGEENRVPYWIIKNSWGEGWGEQGYVRILRNSKNMCGVTSSASYPLV</sequence>